<keyword evidence="1" id="KW-0238">DNA-binding</keyword>
<dbReference type="InterPro" id="IPR036390">
    <property type="entry name" value="WH_DNA-bd_sf"/>
</dbReference>
<dbReference type="AlphaFoldDB" id="A0AB37U987"/>
<dbReference type="PANTHER" id="PTHR33221:SF5">
    <property type="entry name" value="HTH-TYPE TRANSCRIPTIONAL REGULATOR ISCR"/>
    <property type="match status" value="1"/>
</dbReference>
<sequence length="155" mass="17919">MNLNFNGRQYPVPELAPKVEYALLALLELATHLDRKSPLTMSEMTAKQPIPERYLEQILTDLRRGGLIKSHRGAKGGYSLVREPWQVTLLEVVNLMEGDRREREYSAEQTVEKNLLCEIWQQANLASHKVLSSYTLQDLCQQRDALKQTNPMYYI</sequence>
<dbReference type="EMBL" id="RSCK01000150">
    <property type="protein sequence ID" value="RUT00277.1"/>
    <property type="molecule type" value="Genomic_DNA"/>
</dbReference>
<dbReference type="InterPro" id="IPR036388">
    <property type="entry name" value="WH-like_DNA-bd_sf"/>
</dbReference>
<reference evidence="2 3" key="1">
    <citation type="journal article" date="2019" name="Genome Biol. Evol.">
        <title>Day and night: Metabolic profiles and evolutionary relationships of six axenic non-marine cyanobacteria.</title>
        <authorList>
            <person name="Will S.E."/>
            <person name="Henke P."/>
            <person name="Boedeker C."/>
            <person name="Huang S."/>
            <person name="Brinkmann H."/>
            <person name="Rohde M."/>
            <person name="Jarek M."/>
            <person name="Friedl T."/>
            <person name="Seufert S."/>
            <person name="Schumacher M."/>
            <person name="Overmann J."/>
            <person name="Neumann-Schaal M."/>
            <person name="Petersen J."/>
        </authorList>
    </citation>
    <scope>NUCLEOTIDE SEQUENCE [LARGE SCALE GENOMIC DNA]</scope>
    <source>
        <strain evidence="2 3">SAG 39.79</strain>
    </source>
</reference>
<dbReference type="SUPFAM" id="SSF46785">
    <property type="entry name" value="Winged helix' DNA-binding domain"/>
    <property type="match status" value="1"/>
</dbReference>
<evidence type="ECO:0000256" key="1">
    <source>
        <dbReference type="ARBA" id="ARBA00023125"/>
    </source>
</evidence>
<dbReference type="PROSITE" id="PS51197">
    <property type="entry name" value="HTH_RRF2_2"/>
    <property type="match status" value="1"/>
</dbReference>
<name>A0AB37U987_9CYAN</name>
<evidence type="ECO:0000313" key="3">
    <source>
        <dbReference type="Proteomes" id="UP000282574"/>
    </source>
</evidence>
<dbReference type="InterPro" id="IPR000944">
    <property type="entry name" value="Tscrpt_reg_Rrf2"/>
</dbReference>
<dbReference type="RefSeq" id="WP_181246351.1">
    <property type="nucleotide sequence ID" value="NZ_JAVKZF010000004.1"/>
</dbReference>
<keyword evidence="3" id="KW-1185">Reference proteome</keyword>
<dbReference type="GO" id="GO:0003677">
    <property type="term" value="F:DNA binding"/>
    <property type="evidence" value="ECO:0007669"/>
    <property type="project" value="UniProtKB-KW"/>
</dbReference>
<dbReference type="Pfam" id="PF02082">
    <property type="entry name" value="Rrf2"/>
    <property type="match status" value="1"/>
</dbReference>
<organism evidence="2 3">
    <name type="scientific">Chroococcidiopsis cubana SAG 39.79</name>
    <dbReference type="NCBI Taxonomy" id="388085"/>
    <lineage>
        <taxon>Bacteria</taxon>
        <taxon>Bacillati</taxon>
        <taxon>Cyanobacteriota</taxon>
        <taxon>Cyanophyceae</taxon>
        <taxon>Chroococcidiopsidales</taxon>
        <taxon>Chroococcidiopsidaceae</taxon>
        <taxon>Chroococcidiopsis</taxon>
    </lineage>
</organism>
<proteinExistence type="predicted"/>
<dbReference type="PROSITE" id="PS01332">
    <property type="entry name" value="HTH_RRF2_1"/>
    <property type="match status" value="1"/>
</dbReference>
<protein>
    <submittedName>
        <fullName evidence="2">Rrf2 family transcriptional regulator</fullName>
    </submittedName>
</protein>
<comment type="caution">
    <text evidence="2">The sequence shown here is derived from an EMBL/GenBank/DDBJ whole genome shotgun (WGS) entry which is preliminary data.</text>
</comment>
<dbReference type="Proteomes" id="UP000282574">
    <property type="component" value="Unassembled WGS sequence"/>
</dbReference>
<dbReference type="Gene3D" id="1.10.10.10">
    <property type="entry name" value="Winged helix-like DNA-binding domain superfamily/Winged helix DNA-binding domain"/>
    <property type="match status" value="1"/>
</dbReference>
<gene>
    <name evidence="2" type="ORF">DSM107010_68420</name>
</gene>
<evidence type="ECO:0000313" key="2">
    <source>
        <dbReference type="EMBL" id="RUT00277.1"/>
    </source>
</evidence>
<dbReference type="NCBIfam" id="TIGR00738">
    <property type="entry name" value="rrf2_super"/>
    <property type="match status" value="1"/>
</dbReference>
<dbReference type="GO" id="GO:0003700">
    <property type="term" value="F:DNA-binding transcription factor activity"/>
    <property type="evidence" value="ECO:0007669"/>
    <property type="project" value="TreeGrafter"/>
</dbReference>
<accession>A0AB37U987</accession>
<dbReference type="GO" id="GO:0005829">
    <property type="term" value="C:cytosol"/>
    <property type="evidence" value="ECO:0007669"/>
    <property type="project" value="TreeGrafter"/>
</dbReference>
<dbReference type="InterPro" id="IPR030489">
    <property type="entry name" value="TR_Rrf2-type_CS"/>
</dbReference>
<dbReference type="PANTHER" id="PTHR33221">
    <property type="entry name" value="WINGED HELIX-TURN-HELIX TRANSCRIPTIONAL REGULATOR, RRF2 FAMILY"/>
    <property type="match status" value="1"/>
</dbReference>